<accession>A0A2M7IXU5</accession>
<dbReference type="EMBL" id="PFHV01000073">
    <property type="protein sequence ID" value="PIX02995.1"/>
    <property type="molecule type" value="Genomic_DNA"/>
</dbReference>
<dbReference type="Gene3D" id="3.90.1010.10">
    <property type="match status" value="1"/>
</dbReference>
<dbReference type="Proteomes" id="UP000230505">
    <property type="component" value="Unassembled WGS sequence"/>
</dbReference>
<dbReference type="InterPro" id="IPR002871">
    <property type="entry name" value="NIF_FeS_clus_asmbl_NifU_N"/>
</dbReference>
<reference evidence="3" key="1">
    <citation type="submission" date="2017-09" db="EMBL/GenBank/DDBJ databases">
        <title>Depth-based differentiation of microbial function through sediment-hosted aquifers and enrichment of novel symbionts in the deep terrestrial subsurface.</title>
        <authorList>
            <person name="Probst A.J."/>
            <person name="Ladd B."/>
            <person name="Jarett J.K."/>
            <person name="Geller-Mcgrath D.E."/>
            <person name="Sieber C.M.K."/>
            <person name="Emerson J.B."/>
            <person name="Anantharaman K."/>
            <person name="Thomas B.C."/>
            <person name="Malmstrom R."/>
            <person name="Stieglmeier M."/>
            <person name="Klingl A."/>
            <person name="Woyke T."/>
            <person name="Ryan C.M."/>
            <person name="Banfield J.F."/>
        </authorList>
    </citation>
    <scope>NUCLEOTIDE SEQUENCE [LARGE SCALE GENOMIC DNA]</scope>
</reference>
<feature type="domain" description="NIF system FeS cluster assembly NifU N-terminal" evidence="1">
    <location>
        <begin position="6"/>
        <end position="130"/>
    </location>
</feature>
<dbReference type="Pfam" id="PF01592">
    <property type="entry name" value="NifU_N"/>
    <property type="match status" value="1"/>
</dbReference>
<dbReference type="GO" id="GO:0016226">
    <property type="term" value="P:iron-sulfur cluster assembly"/>
    <property type="evidence" value="ECO:0007669"/>
    <property type="project" value="InterPro"/>
</dbReference>
<organism evidence="2 3">
    <name type="scientific">bacterium (Candidatus Gribaldobacteria) CG_4_8_14_3_um_filter_42_11</name>
    <dbReference type="NCBI Taxonomy" id="2014267"/>
    <lineage>
        <taxon>Bacteria</taxon>
        <taxon>Candidatus Gribaldobacteria</taxon>
    </lineage>
</organism>
<dbReference type="PANTHER" id="PTHR10093">
    <property type="entry name" value="IRON-SULFUR CLUSTER ASSEMBLY ENZYME NIFU HOMOLOG"/>
    <property type="match status" value="1"/>
</dbReference>
<protein>
    <submittedName>
        <fullName evidence="2">Iron-sulfur cluster assembly scaffold protein</fullName>
    </submittedName>
</protein>
<proteinExistence type="predicted"/>
<evidence type="ECO:0000313" key="3">
    <source>
        <dbReference type="Proteomes" id="UP000230505"/>
    </source>
</evidence>
<name>A0A2M7IXU5_9BACT</name>
<dbReference type="GO" id="GO:0005506">
    <property type="term" value="F:iron ion binding"/>
    <property type="evidence" value="ECO:0007669"/>
    <property type="project" value="InterPro"/>
</dbReference>
<comment type="caution">
    <text evidence="2">The sequence shown here is derived from an EMBL/GenBank/DDBJ whole genome shotgun (WGS) entry which is preliminary data.</text>
</comment>
<dbReference type="GO" id="GO:0051536">
    <property type="term" value="F:iron-sulfur cluster binding"/>
    <property type="evidence" value="ECO:0007669"/>
    <property type="project" value="InterPro"/>
</dbReference>
<gene>
    <name evidence="2" type="ORF">COZ78_02765</name>
</gene>
<evidence type="ECO:0000259" key="1">
    <source>
        <dbReference type="Pfam" id="PF01592"/>
    </source>
</evidence>
<dbReference type="AlphaFoldDB" id="A0A2M7IXU5"/>
<dbReference type="SUPFAM" id="SSF82649">
    <property type="entry name" value="SufE/NifU"/>
    <property type="match status" value="1"/>
</dbReference>
<evidence type="ECO:0000313" key="2">
    <source>
        <dbReference type="EMBL" id="PIX02995.1"/>
    </source>
</evidence>
<dbReference type="CDD" id="cd06664">
    <property type="entry name" value="IscU_like"/>
    <property type="match status" value="1"/>
</dbReference>
<sequence length="134" mass="15036">MIKPYYSKEVIKRFTHPKNFGEIKNADAVGKVGNPRCGDIMKLYIKVRKRGKKEIIEDIKFHVLGCAAAIATSDMACDLVKGKTLKEALKIDYKKIIKALGDLPPIKIHCSVLAKEGLKAAVENYYAKRESKKE</sequence>